<dbReference type="GO" id="GO:0006631">
    <property type="term" value="P:fatty acid metabolic process"/>
    <property type="evidence" value="ECO:0007669"/>
    <property type="project" value="TreeGrafter"/>
</dbReference>
<keyword evidence="6" id="KW-1185">Reference proteome</keyword>
<evidence type="ECO:0000313" key="5">
    <source>
        <dbReference type="EMBL" id="PSW10743.1"/>
    </source>
</evidence>
<protein>
    <recommendedName>
        <fullName evidence="7">Carrier domain-containing protein</fullName>
    </recommendedName>
</protein>
<feature type="domain" description="SGNH hydrolase-type esterase" evidence="4">
    <location>
        <begin position="630"/>
        <end position="865"/>
    </location>
</feature>
<keyword evidence="2" id="KW-0436">Ligase</keyword>
<dbReference type="GO" id="GO:0016788">
    <property type="term" value="F:hydrolase activity, acting on ester bonds"/>
    <property type="evidence" value="ECO:0007669"/>
    <property type="project" value="UniProtKB-ARBA"/>
</dbReference>
<dbReference type="InterPro" id="IPR000873">
    <property type="entry name" value="AMP-dep_synth/lig_dom"/>
</dbReference>
<dbReference type="SUPFAM" id="SSF56801">
    <property type="entry name" value="Acetyl-CoA synthetase-like"/>
    <property type="match status" value="1"/>
</dbReference>
<evidence type="ECO:0000256" key="1">
    <source>
        <dbReference type="ARBA" id="ARBA00006432"/>
    </source>
</evidence>
<dbReference type="EMBL" id="PYMA01000026">
    <property type="protein sequence ID" value="PSW10743.1"/>
    <property type="molecule type" value="Genomic_DNA"/>
</dbReference>
<dbReference type="Pfam" id="PF00501">
    <property type="entry name" value="AMP-binding"/>
    <property type="match status" value="1"/>
</dbReference>
<feature type="domain" description="AMP-dependent synthetase/ligase" evidence="3">
    <location>
        <begin position="6"/>
        <end position="329"/>
    </location>
</feature>
<dbReference type="Gene3D" id="3.40.50.1110">
    <property type="entry name" value="SGNH hydrolase"/>
    <property type="match status" value="1"/>
</dbReference>
<dbReference type="InterPro" id="IPR042099">
    <property type="entry name" value="ANL_N_sf"/>
</dbReference>
<dbReference type="GO" id="GO:0031956">
    <property type="term" value="F:medium-chain fatty acid-CoA ligase activity"/>
    <property type="evidence" value="ECO:0007669"/>
    <property type="project" value="TreeGrafter"/>
</dbReference>
<dbReference type="AlphaFoldDB" id="A0A2T3NAL1"/>
<evidence type="ECO:0008006" key="7">
    <source>
        <dbReference type="Google" id="ProtNLM"/>
    </source>
</evidence>
<gene>
    <name evidence="5" type="ORF">C9I98_24790</name>
</gene>
<name>A0A2T3NAL1_9GAMM</name>
<dbReference type="PANTHER" id="PTHR43201">
    <property type="entry name" value="ACYL-COA SYNTHETASE"/>
    <property type="match status" value="1"/>
</dbReference>
<evidence type="ECO:0000313" key="6">
    <source>
        <dbReference type="Proteomes" id="UP000241771"/>
    </source>
</evidence>
<dbReference type="SUPFAM" id="SSF52266">
    <property type="entry name" value="SGNH hydrolase"/>
    <property type="match status" value="1"/>
</dbReference>
<dbReference type="PANTHER" id="PTHR43201:SF5">
    <property type="entry name" value="MEDIUM-CHAIN ACYL-COA LIGASE ACSF2, MITOCHONDRIAL"/>
    <property type="match status" value="1"/>
</dbReference>
<organism evidence="5 6">
    <name type="scientific">Photobacterium sanctipauli</name>
    <dbReference type="NCBI Taxonomy" id="1342794"/>
    <lineage>
        <taxon>Bacteria</taxon>
        <taxon>Pseudomonadati</taxon>
        <taxon>Pseudomonadota</taxon>
        <taxon>Gammaproteobacteria</taxon>
        <taxon>Vibrionales</taxon>
        <taxon>Vibrionaceae</taxon>
        <taxon>Photobacterium</taxon>
    </lineage>
</organism>
<accession>A0A2T3NAL1</accession>
<proteinExistence type="inferred from homology"/>
<comment type="similarity">
    <text evidence="1">Belongs to the ATP-dependent AMP-binding enzyme family.</text>
</comment>
<evidence type="ECO:0000259" key="3">
    <source>
        <dbReference type="Pfam" id="PF00501"/>
    </source>
</evidence>
<evidence type="ECO:0000259" key="4">
    <source>
        <dbReference type="Pfam" id="PF13472"/>
    </source>
</evidence>
<dbReference type="Pfam" id="PF13472">
    <property type="entry name" value="Lipase_GDSL_2"/>
    <property type="match status" value="1"/>
</dbReference>
<dbReference type="InterPro" id="IPR013830">
    <property type="entry name" value="SGNH_hydro"/>
</dbReference>
<dbReference type="RefSeq" id="WP_107272612.1">
    <property type="nucleotide sequence ID" value="NZ_PYMA01000026.1"/>
</dbReference>
<evidence type="ECO:0000256" key="2">
    <source>
        <dbReference type="ARBA" id="ARBA00022598"/>
    </source>
</evidence>
<sequence length="884" mass="98704">MFIDSLRKFGSNTAIVTDKGERLTYTELADEIDKFAQEIGDEAKLVVVEAKNEIQPLIAYLAALRGGHPVILLADGATDNSSQILDVFKPDILFKKNQDDQWALHFLENASKEKLNPELCVLLSTSGTTGSAKLVRLSKLNIHSNAESIAKYLDINSSHKVPTTLPFQYSFGMSIINSHLSVGACLLLTDKSISDNAFWRLFTEESATSLYGVPYTYELLDKIDFVNKDLPSLKYLAQAGGRLSQELVLKFLNWSEKNNKELFVMYGQTEASPRIAYVPSKDLKYNTDCIGLPIPGGDLSIIDENGIEIQDIHTPGELVYSGPNVMMGYAYSKEDLSLGCTLSSLKTGDLACRNENGMFKIVGRMNRFSKIYGLRISLDEVEQYLESVGVKAIVNGNDTHLIVATLNVGESDNIIKLLQKKLSLNASALYVKELDEYPLLKSGKIDYKQLMSYVSNTKVETSYSNLLAGFIAVFSNYNIRETDSFLSLGGDSINYVEISLIIEKIVGFLPDNWEEMTIKQLETINNKSTVVNNERRPWLVISLLIGFFIAGEAFLHFRTYLKTGRSILSYFNDTSTIVYNESFDIQTYRPNHLVKDPIDNRTIMEFNSLGLRSPEIAKKPKSNEIRYAVVGASTVAGLYADSNDKTFTQLLSSNLSEIKPDHVVNIINAGVPGYTLTDELKMIENILFDLSPSKIIVYPGFNDINSICNVGASNSALERKPLPYISLPNWVETNSMIRKNTTSIRATKTTTSKFLDPHSIDNSEYEKKVRNIVESVIDKGIDPVLMTVARSYVNVSKDKQLSLADTSLFYYKCLDLDGILAVGEIYNEIVRQIADEYNLKVIDLAKLMPGGKEYFVDGGHFTFKGEKFVANILTKELVINREGK</sequence>
<comment type="caution">
    <text evidence="5">The sequence shown here is derived from an EMBL/GenBank/DDBJ whole genome shotgun (WGS) entry which is preliminary data.</text>
</comment>
<dbReference type="InterPro" id="IPR036514">
    <property type="entry name" value="SGNH_hydro_sf"/>
</dbReference>
<dbReference type="Proteomes" id="UP000241771">
    <property type="component" value="Unassembled WGS sequence"/>
</dbReference>
<reference evidence="5 6" key="1">
    <citation type="submission" date="2018-01" db="EMBL/GenBank/DDBJ databases">
        <title>Whole genome sequencing of Histamine producing bacteria.</title>
        <authorList>
            <person name="Butler K."/>
        </authorList>
    </citation>
    <scope>NUCLEOTIDE SEQUENCE [LARGE SCALE GENOMIC DNA]</scope>
    <source>
        <strain evidence="5 6">DSM 100436</strain>
    </source>
</reference>
<dbReference type="Gene3D" id="3.40.50.12780">
    <property type="entry name" value="N-terminal domain of ligase-like"/>
    <property type="match status" value="1"/>
</dbReference>